<keyword evidence="3" id="KW-0813">Transport</keyword>
<evidence type="ECO:0000256" key="1">
    <source>
        <dbReference type="ARBA" id="ARBA00004651"/>
    </source>
</evidence>
<evidence type="ECO:0000313" key="10">
    <source>
        <dbReference type="Proteomes" id="UP000308530"/>
    </source>
</evidence>
<dbReference type="PANTHER" id="PTHR36838:SF4">
    <property type="entry name" value="AUXIN EFFLUX CARRIER FAMILY PROTEIN"/>
    <property type="match status" value="1"/>
</dbReference>
<comment type="subcellular location">
    <subcellularLocation>
        <location evidence="1">Cell membrane</location>
        <topology evidence="1">Multi-pass membrane protein</topology>
    </subcellularLocation>
</comment>
<feature type="transmembrane region" description="Helical" evidence="8">
    <location>
        <begin position="196"/>
        <end position="213"/>
    </location>
</feature>
<evidence type="ECO:0000256" key="5">
    <source>
        <dbReference type="ARBA" id="ARBA00022692"/>
    </source>
</evidence>
<keyword evidence="4" id="KW-1003">Cell membrane</keyword>
<evidence type="ECO:0000313" key="9">
    <source>
        <dbReference type="EMBL" id="QLF70142.1"/>
    </source>
</evidence>
<dbReference type="RefSeq" id="WP_138289443.1">
    <property type="nucleotide sequence ID" value="NZ_CP058350.1"/>
</dbReference>
<feature type="transmembrane region" description="Helical" evidence="8">
    <location>
        <begin position="125"/>
        <end position="152"/>
    </location>
</feature>
<evidence type="ECO:0000256" key="7">
    <source>
        <dbReference type="ARBA" id="ARBA00023136"/>
    </source>
</evidence>
<accession>A0ABX6QPG4</accession>
<dbReference type="PANTHER" id="PTHR36838">
    <property type="entry name" value="AUXIN EFFLUX CARRIER FAMILY PROTEIN"/>
    <property type="match status" value="1"/>
</dbReference>
<feature type="transmembrane region" description="Helical" evidence="8">
    <location>
        <begin position="164"/>
        <end position="184"/>
    </location>
</feature>
<keyword evidence="5 8" id="KW-0812">Transmembrane</keyword>
<feature type="transmembrane region" description="Helical" evidence="8">
    <location>
        <begin position="234"/>
        <end position="262"/>
    </location>
</feature>
<sequence length="311" mass="32557">MLIIFESILPIFLLVLLGVALKRSPLITQGFWGGLEQFGYYVLFPALLFQTLSKADFSSISGTSVSVTALLAFAAMTALSLALWPLFKTRGMGGPAYTSVFQTATRWNGFMALAIAEKISGAEGLVIVALVMAAIIVPVNLVNVGVMVWFSGQSRSMRAFAVKIVTNPIIIGAGLGVLVNLAGVRIYEPLMTAVDLMARSSLGLGLVTVGAGLQVMDALRPKPSVLLSTVMKLIIYPIIMTGLGLMMGLTGTALVMVALSAAVPTAMNGYLLAKQMGGDAELYAAGATVQTIAAFFTIPAVIYIVTQLAAG</sequence>
<keyword evidence="10" id="KW-1185">Reference proteome</keyword>
<dbReference type="Proteomes" id="UP000308530">
    <property type="component" value="Chromosome"/>
</dbReference>
<dbReference type="EMBL" id="CP058350">
    <property type="protein sequence ID" value="QLF70142.1"/>
    <property type="molecule type" value="Genomic_DNA"/>
</dbReference>
<dbReference type="InterPro" id="IPR004776">
    <property type="entry name" value="Mem_transp_PIN-like"/>
</dbReference>
<name>A0ABX6QPG4_9HYPH</name>
<keyword evidence="6 8" id="KW-1133">Transmembrane helix</keyword>
<dbReference type="Gene3D" id="1.20.1530.20">
    <property type="match status" value="1"/>
</dbReference>
<evidence type="ECO:0000256" key="4">
    <source>
        <dbReference type="ARBA" id="ARBA00022475"/>
    </source>
</evidence>
<dbReference type="Pfam" id="PF03547">
    <property type="entry name" value="Mem_trans"/>
    <property type="match status" value="1"/>
</dbReference>
<organism evidence="9 10">
    <name type="scientific">Peteryoungia desertarenae</name>
    <dbReference type="NCBI Taxonomy" id="1813451"/>
    <lineage>
        <taxon>Bacteria</taxon>
        <taxon>Pseudomonadati</taxon>
        <taxon>Pseudomonadota</taxon>
        <taxon>Alphaproteobacteria</taxon>
        <taxon>Hyphomicrobiales</taxon>
        <taxon>Rhizobiaceae</taxon>
        <taxon>Peteryoungia</taxon>
    </lineage>
</organism>
<reference evidence="9 10" key="1">
    <citation type="submission" date="2020-06" db="EMBL/GenBank/DDBJ databases">
        <title>Genome sequence of Rhizobium sp strain ADMK78.</title>
        <authorList>
            <person name="Rahi P."/>
        </authorList>
    </citation>
    <scope>NUCLEOTIDE SEQUENCE [LARGE SCALE GENOMIC DNA]</scope>
    <source>
        <strain evidence="9 10">ADMK78</strain>
    </source>
</reference>
<dbReference type="InterPro" id="IPR038770">
    <property type="entry name" value="Na+/solute_symporter_sf"/>
</dbReference>
<evidence type="ECO:0000256" key="2">
    <source>
        <dbReference type="ARBA" id="ARBA00010145"/>
    </source>
</evidence>
<gene>
    <name evidence="9" type="ORF">FE840_011665</name>
</gene>
<evidence type="ECO:0000256" key="8">
    <source>
        <dbReference type="SAM" id="Phobius"/>
    </source>
</evidence>
<feature type="transmembrane region" description="Helical" evidence="8">
    <location>
        <begin position="38"/>
        <end position="55"/>
    </location>
</feature>
<protein>
    <submittedName>
        <fullName evidence="9">AEC family transporter</fullName>
    </submittedName>
</protein>
<feature type="transmembrane region" description="Helical" evidence="8">
    <location>
        <begin position="67"/>
        <end position="87"/>
    </location>
</feature>
<evidence type="ECO:0000256" key="6">
    <source>
        <dbReference type="ARBA" id="ARBA00022989"/>
    </source>
</evidence>
<proteinExistence type="inferred from homology"/>
<comment type="similarity">
    <text evidence="2">Belongs to the auxin efflux carrier (TC 2.A.69) family.</text>
</comment>
<evidence type="ECO:0000256" key="3">
    <source>
        <dbReference type="ARBA" id="ARBA00022448"/>
    </source>
</evidence>
<keyword evidence="7 8" id="KW-0472">Membrane</keyword>
<feature type="transmembrane region" description="Helical" evidence="8">
    <location>
        <begin position="282"/>
        <end position="305"/>
    </location>
</feature>